<comment type="caution">
    <text evidence="2">The sequence shown here is derived from an EMBL/GenBank/DDBJ whole genome shotgun (WGS) entry which is preliminary data.</text>
</comment>
<keyword evidence="1" id="KW-0472">Membrane</keyword>
<proteinExistence type="predicted"/>
<keyword evidence="3" id="KW-1185">Reference proteome</keyword>
<evidence type="ECO:0000256" key="1">
    <source>
        <dbReference type="SAM" id="Phobius"/>
    </source>
</evidence>
<keyword evidence="1" id="KW-0812">Transmembrane</keyword>
<evidence type="ECO:0000313" key="2">
    <source>
        <dbReference type="EMBL" id="MDD0989255.1"/>
    </source>
</evidence>
<reference evidence="2 3" key="1">
    <citation type="submission" date="2022-05" db="EMBL/GenBank/DDBJ databases">
        <title>Novel Pseudomonas spp. Isolated from a Rainbow Trout Aquaculture Facility.</title>
        <authorList>
            <person name="Testerman T."/>
            <person name="Graf J."/>
        </authorList>
    </citation>
    <scope>NUCLEOTIDE SEQUENCE [LARGE SCALE GENOMIC DNA]</scope>
    <source>
        <strain evidence="2 3">ID681</strain>
    </source>
</reference>
<evidence type="ECO:0000313" key="3">
    <source>
        <dbReference type="Proteomes" id="UP001148203"/>
    </source>
</evidence>
<feature type="transmembrane region" description="Helical" evidence="1">
    <location>
        <begin position="59"/>
        <end position="81"/>
    </location>
</feature>
<organism evidence="2 3">
    <name type="scientific">Pseudomonas fontis</name>
    <dbReference type="NCBI Taxonomy" id="2942633"/>
    <lineage>
        <taxon>Bacteria</taxon>
        <taxon>Pseudomonadati</taxon>
        <taxon>Pseudomonadota</taxon>
        <taxon>Gammaproteobacteria</taxon>
        <taxon>Pseudomonadales</taxon>
        <taxon>Pseudomonadaceae</taxon>
        <taxon>Pseudomonas</taxon>
    </lineage>
</organism>
<keyword evidence="1" id="KW-1133">Transmembrane helix</keyword>
<dbReference type="Proteomes" id="UP001148203">
    <property type="component" value="Unassembled WGS sequence"/>
</dbReference>
<dbReference type="EMBL" id="JAMDGY010000007">
    <property type="protein sequence ID" value="MDD0989255.1"/>
    <property type="molecule type" value="Genomic_DNA"/>
</dbReference>
<gene>
    <name evidence="2" type="ORF">M5G11_01730</name>
</gene>
<sequence length="130" mass="13884">MTRLTVQSGDFLQGEGEYRNGSLTLKTARSPSPGEKIAVSRILDMKVANQEYSRNLGSAIGWGMAGALVAGPIGLIAGIWLGGKDEEVTFLATFKDGRKLCAVTDGKTWSKIDGNWRRAGQVQPSSKSVP</sequence>
<dbReference type="RefSeq" id="WP_273911840.1">
    <property type="nucleotide sequence ID" value="NZ_JAMDGX010000046.1"/>
</dbReference>
<accession>A0ABT5NL50</accession>
<name>A0ABT5NL50_9PSED</name>
<protein>
    <submittedName>
        <fullName evidence="2">Uncharacterized protein</fullName>
    </submittedName>
</protein>